<dbReference type="Pfam" id="PF00507">
    <property type="entry name" value="Oxidored_q4"/>
    <property type="match status" value="1"/>
</dbReference>
<dbReference type="GO" id="GO:0005886">
    <property type="term" value="C:plasma membrane"/>
    <property type="evidence" value="ECO:0007669"/>
    <property type="project" value="UniProtKB-SubCell"/>
</dbReference>
<dbReference type="InterPro" id="IPR038430">
    <property type="entry name" value="NDAH_ubi_oxred_su3_sf"/>
</dbReference>
<evidence type="ECO:0000256" key="10">
    <source>
        <dbReference type="ARBA" id="ARBA00023136"/>
    </source>
</evidence>
<evidence type="ECO:0000256" key="7">
    <source>
        <dbReference type="ARBA" id="ARBA00022967"/>
    </source>
</evidence>
<comment type="subunit">
    <text evidence="11">NDH-1 is composed of 14 different subunits. Subunits NuoA, H, J, K, L, M, N constitute the membrane sector of the complex.</text>
</comment>
<dbReference type="GO" id="GO:0008137">
    <property type="term" value="F:NADH dehydrogenase (ubiquinone) activity"/>
    <property type="evidence" value="ECO:0007669"/>
    <property type="project" value="InterPro"/>
</dbReference>
<feature type="transmembrane region" description="Helical" evidence="11">
    <location>
        <begin position="98"/>
        <end position="119"/>
    </location>
</feature>
<comment type="subcellular location">
    <subcellularLocation>
        <location evidence="11 12">Cell membrane</location>
        <topology evidence="11 12">Multi-pass membrane protein</topology>
    </subcellularLocation>
    <subcellularLocation>
        <location evidence="1">Membrane</location>
        <topology evidence="1">Multi-pass membrane protein</topology>
    </subcellularLocation>
</comment>
<dbReference type="PANTHER" id="PTHR11058">
    <property type="entry name" value="NADH-UBIQUINONE OXIDOREDUCTASE CHAIN 3"/>
    <property type="match status" value="1"/>
</dbReference>
<keyword evidence="7 11" id="KW-1278">Translocase</keyword>
<gene>
    <name evidence="11" type="primary">nuoA</name>
</gene>
<keyword evidence="4 11" id="KW-1003">Cell membrane</keyword>
<dbReference type="HAMAP" id="MF_01394">
    <property type="entry name" value="NDH1_NuoA"/>
    <property type="match status" value="1"/>
</dbReference>
<reference evidence="13" key="1">
    <citation type="submission" date="2012-03" db="EMBL/GenBank/DDBJ databases">
        <title>Functional metagenomics reveals considerable lignocellulase gene clusters in the gut microbiome of a wood-feeding higher termite.</title>
        <authorList>
            <person name="Liu N."/>
        </authorList>
    </citation>
    <scope>NUCLEOTIDE SEQUENCE</scope>
</reference>
<evidence type="ECO:0000256" key="1">
    <source>
        <dbReference type="ARBA" id="ARBA00004141"/>
    </source>
</evidence>
<organism evidence="13">
    <name type="scientific">uncultured bacterium contig00001</name>
    <dbReference type="NCBI Taxonomy" id="1181493"/>
    <lineage>
        <taxon>Bacteria</taxon>
        <taxon>environmental samples</taxon>
    </lineage>
</organism>
<comment type="catalytic activity">
    <reaction evidence="11 12">
        <text>a quinone + NADH + 5 H(+)(in) = a quinol + NAD(+) + 4 H(+)(out)</text>
        <dbReference type="Rhea" id="RHEA:57888"/>
        <dbReference type="ChEBI" id="CHEBI:15378"/>
        <dbReference type="ChEBI" id="CHEBI:24646"/>
        <dbReference type="ChEBI" id="CHEBI:57540"/>
        <dbReference type="ChEBI" id="CHEBI:57945"/>
        <dbReference type="ChEBI" id="CHEBI:132124"/>
    </reaction>
</comment>
<sequence length="128" mass="14314">MSTLANPFLPALLLLLLALAVGVFTLFMSGWLLPFLGFKPSNPKAAKLTPYECGAPLLQDDARRRYSVKFYLTAVLFILFDVEVAFLLPWAVNFRNAPYTFVPVLLFVATLLVGLGYVWGKGALEWER</sequence>
<evidence type="ECO:0000256" key="11">
    <source>
        <dbReference type="HAMAP-Rule" id="MF_01394"/>
    </source>
</evidence>
<keyword evidence="6 11" id="KW-0874">Quinone</keyword>
<evidence type="ECO:0000256" key="2">
    <source>
        <dbReference type="ARBA" id="ARBA00008472"/>
    </source>
</evidence>
<dbReference type="PANTHER" id="PTHR11058:SF22">
    <property type="entry name" value="NADH-QUINONE OXIDOREDUCTASE SUBUNIT A"/>
    <property type="match status" value="1"/>
</dbReference>
<comment type="similarity">
    <text evidence="2 11 12">Belongs to the complex I subunit 3 family.</text>
</comment>
<keyword evidence="3 11" id="KW-0813">Transport</keyword>
<proteinExistence type="inferred from homology"/>
<feature type="transmembrane region" description="Helical" evidence="11">
    <location>
        <begin position="12"/>
        <end position="38"/>
    </location>
</feature>
<evidence type="ECO:0000256" key="8">
    <source>
        <dbReference type="ARBA" id="ARBA00022989"/>
    </source>
</evidence>
<dbReference type="EC" id="7.1.1.-" evidence="11"/>
<evidence type="ECO:0000256" key="4">
    <source>
        <dbReference type="ARBA" id="ARBA00022475"/>
    </source>
</evidence>
<feature type="transmembrane region" description="Helical" evidence="11">
    <location>
        <begin position="70"/>
        <end position="92"/>
    </location>
</feature>
<accession>A0A806K0M8</accession>
<dbReference type="AlphaFoldDB" id="A0A806K0M8"/>
<keyword evidence="11 13" id="KW-0830">Ubiquinone</keyword>
<keyword evidence="8 11" id="KW-1133">Transmembrane helix</keyword>
<name>A0A806K0M8_9BACT</name>
<dbReference type="GO" id="GO:0030964">
    <property type="term" value="C:NADH dehydrogenase complex"/>
    <property type="evidence" value="ECO:0007669"/>
    <property type="project" value="TreeGrafter"/>
</dbReference>
<keyword evidence="13" id="KW-0560">Oxidoreductase</keyword>
<keyword evidence="10 11" id="KW-0472">Membrane</keyword>
<evidence type="ECO:0000256" key="6">
    <source>
        <dbReference type="ARBA" id="ARBA00022719"/>
    </source>
</evidence>
<evidence type="ECO:0000256" key="12">
    <source>
        <dbReference type="RuleBase" id="RU003639"/>
    </source>
</evidence>
<protein>
    <recommendedName>
        <fullName evidence="11">NADH-quinone oxidoreductase subunit A</fullName>
        <ecNumber evidence="11">7.1.1.-</ecNumber>
    </recommendedName>
    <alternativeName>
        <fullName evidence="11">NADH dehydrogenase I subunit A</fullName>
    </alternativeName>
    <alternativeName>
        <fullName evidence="11">NDH-1 subunit A</fullName>
    </alternativeName>
    <alternativeName>
        <fullName evidence="11">NUO1</fullName>
    </alternativeName>
</protein>
<keyword evidence="9 11" id="KW-0520">NAD</keyword>
<evidence type="ECO:0000313" key="13">
    <source>
        <dbReference type="EMBL" id="AGS53256.1"/>
    </source>
</evidence>
<evidence type="ECO:0000256" key="9">
    <source>
        <dbReference type="ARBA" id="ARBA00023027"/>
    </source>
</evidence>
<evidence type="ECO:0000256" key="5">
    <source>
        <dbReference type="ARBA" id="ARBA00022692"/>
    </source>
</evidence>
<dbReference type="InterPro" id="IPR023043">
    <property type="entry name" value="NAD(P)H_OxRDtase_bac/plastid"/>
</dbReference>
<dbReference type="EMBL" id="JQ844228">
    <property type="protein sequence ID" value="AGS53256.1"/>
    <property type="molecule type" value="Genomic_DNA"/>
</dbReference>
<dbReference type="InterPro" id="IPR000440">
    <property type="entry name" value="NADH_UbQ/plastoQ_OxRdtase_su3"/>
</dbReference>
<keyword evidence="5 11" id="KW-0812">Transmembrane</keyword>
<dbReference type="GO" id="GO:0050136">
    <property type="term" value="F:NADH dehydrogenase (quinone) (non-electrogenic) activity"/>
    <property type="evidence" value="ECO:0007669"/>
    <property type="project" value="UniProtKB-UniRule"/>
</dbReference>
<dbReference type="Gene3D" id="1.20.58.1610">
    <property type="entry name" value="NADH:ubiquinone/plastoquinone oxidoreductase, chain 3"/>
    <property type="match status" value="1"/>
</dbReference>
<comment type="function">
    <text evidence="11">NDH-1 shuttles electrons from NADH, via FMN and iron-sulfur (Fe-S) centers, to quinones in the respiratory chain. The immediate electron acceptor for the enzyme in this species is believed to be ubiquinone. Couples the redox reaction to proton translocation (for every two electrons transferred, four hydrogen ions are translocated across the cytoplasmic membrane), and thus conserves the redox energy in a proton gradient.</text>
</comment>
<evidence type="ECO:0000256" key="3">
    <source>
        <dbReference type="ARBA" id="ARBA00022448"/>
    </source>
</evidence>
<dbReference type="GO" id="GO:0048038">
    <property type="term" value="F:quinone binding"/>
    <property type="evidence" value="ECO:0007669"/>
    <property type="project" value="UniProtKB-KW"/>
</dbReference>